<proteinExistence type="inferred from homology"/>
<dbReference type="Gene3D" id="3.10.290.10">
    <property type="entry name" value="RNA-binding S4 domain"/>
    <property type="match status" value="1"/>
</dbReference>
<dbReference type="CDD" id="cd00165">
    <property type="entry name" value="S4"/>
    <property type="match status" value="1"/>
</dbReference>
<dbReference type="PIRSF" id="PIRSF005578">
    <property type="entry name" value="TlyA"/>
    <property type="match status" value="1"/>
</dbReference>
<dbReference type="Gene3D" id="3.40.50.150">
    <property type="entry name" value="Vaccinia Virus protein VP39"/>
    <property type="match status" value="1"/>
</dbReference>
<keyword evidence="6" id="KW-1185">Reference proteome</keyword>
<dbReference type="PROSITE" id="PS50889">
    <property type="entry name" value="S4"/>
    <property type="match status" value="1"/>
</dbReference>
<name>A0A916T733_9MICO</name>
<evidence type="ECO:0000256" key="2">
    <source>
        <dbReference type="ARBA" id="ARBA00029460"/>
    </source>
</evidence>
<evidence type="ECO:0000313" key="5">
    <source>
        <dbReference type="EMBL" id="GGB32718.1"/>
    </source>
</evidence>
<reference evidence="5" key="1">
    <citation type="journal article" date="2014" name="Int. J. Syst. Evol. Microbiol.">
        <title>Complete genome sequence of Corynebacterium casei LMG S-19264T (=DSM 44701T), isolated from a smear-ripened cheese.</title>
        <authorList>
            <consortium name="US DOE Joint Genome Institute (JGI-PGF)"/>
            <person name="Walter F."/>
            <person name="Albersmeier A."/>
            <person name="Kalinowski J."/>
            <person name="Ruckert C."/>
        </authorList>
    </citation>
    <scope>NUCLEOTIDE SEQUENCE</scope>
    <source>
        <strain evidence="5">CGMCC 1.15085</strain>
    </source>
</reference>
<dbReference type="AlphaFoldDB" id="A0A916T733"/>
<sequence>MRADAALVERGLARSRAVARELIQAGQVSAAGRTVGKPSTPVDPAELMVSGEVDQWVGRAAYKLLQALETFPVSVSRKRCIDVGASTGGFTQVLLDRGAREVVALDVGHGQLAAVVRADARVIERSGTNVRDIGADDVGGPADIVVADLSFISLRLVLDRLAVLTTFEGDLITLVKPQFEVGRERLARTGVVSSPHERHRVLRDVLALVPQLGLHVHGLTTSPICGGTGNREYLLWARRVAGGSMTEVDVQQALEQLLADELKDAHV</sequence>
<comment type="caution">
    <text evidence="5">The sequence shown here is derived from an EMBL/GenBank/DDBJ whole genome shotgun (WGS) entry which is preliminary data.</text>
</comment>
<dbReference type="NCBIfam" id="TIGR00478">
    <property type="entry name" value="tly"/>
    <property type="match status" value="1"/>
</dbReference>
<dbReference type="InterPro" id="IPR047048">
    <property type="entry name" value="TlyA"/>
</dbReference>
<dbReference type="RefSeq" id="WP_188837298.1">
    <property type="nucleotide sequence ID" value="NZ_BMHI01000004.1"/>
</dbReference>
<gene>
    <name evidence="5" type="primary">tlyA</name>
    <name evidence="5" type="ORF">GCM10011492_24100</name>
</gene>
<dbReference type="GO" id="GO:0032259">
    <property type="term" value="P:methylation"/>
    <property type="evidence" value="ECO:0007669"/>
    <property type="project" value="InterPro"/>
</dbReference>
<dbReference type="CDD" id="cd02440">
    <property type="entry name" value="AdoMet_MTases"/>
    <property type="match status" value="1"/>
</dbReference>
<dbReference type="PANTHER" id="PTHR32319:SF0">
    <property type="entry name" value="BACTERIAL HEMOLYSIN-LIKE PROTEIN"/>
    <property type="match status" value="1"/>
</dbReference>
<dbReference type="Pfam" id="PF01728">
    <property type="entry name" value="FtsJ"/>
    <property type="match status" value="1"/>
</dbReference>
<dbReference type="SUPFAM" id="SSF55174">
    <property type="entry name" value="Alpha-L RNA-binding motif"/>
    <property type="match status" value="1"/>
</dbReference>
<feature type="domain" description="RNA-binding S4" evidence="4">
    <location>
        <begin position="1"/>
        <end position="63"/>
    </location>
</feature>
<dbReference type="SMART" id="SM00363">
    <property type="entry name" value="S4"/>
    <property type="match status" value="1"/>
</dbReference>
<dbReference type="SUPFAM" id="SSF53335">
    <property type="entry name" value="S-adenosyl-L-methionine-dependent methyltransferases"/>
    <property type="match status" value="1"/>
</dbReference>
<dbReference type="InterPro" id="IPR002942">
    <property type="entry name" value="S4_RNA-bd"/>
</dbReference>
<dbReference type="Pfam" id="PF01479">
    <property type="entry name" value="S4"/>
    <property type="match status" value="1"/>
</dbReference>
<organism evidence="5 6">
    <name type="scientific">Flexivirga endophytica</name>
    <dbReference type="NCBI Taxonomy" id="1849103"/>
    <lineage>
        <taxon>Bacteria</taxon>
        <taxon>Bacillati</taxon>
        <taxon>Actinomycetota</taxon>
        <taxon>Actinomycetes</taxon>
        <taxon>Micrococcales</taxon>
        <taxon>Dermacoccaceae</taxon>
        <taxon>Flexivirga</taxon>
    </lineage>
</organism>
<protein>
    <submittedName>
        <fullName evidence="5">16S/23S rRNA (Cytidine-2'-O)-methyltransferase TlyA</fullName>
    </submittedName>
</protein>
<evidence type="ECO:0000256" key="3">
    <source>
        <dbReference type="PROSITE-ProRule" id="PRU00182"/>
    </source>
</evidence>
<dbReference type="InterPro" id="IPR002877">
    <property type="entry name" value="RNA_MeTrfase_FtsJ_dom"/>
</dbReference>
<dbReference type="InterPro" id="IPR029063">
    <property type="entry name" value="SAM-dependent_MTases_sf"/>
</dbReference>
<dbReference type="GO" id="GO:0003723">
    <property type="term" value="F:RNA binding"/>
    <property type="evidence" value="ECO:0007669"/>
    <property type="project" value="UniProtKB-KW"/>
</dbReference>
<evidence type="ECO:0000256" key="1">
    <source>
        <dbReference type="ARBA" id="ARBA00022884"/>
    </source>
</evidence>
<dbReference type="Proteomes" id="UP000636793">
    <property type="component" value="Unassembled WGS sequence"/>
</dbReference>
<dbReference type="PANTHER" id="PTHR32319">
    <property type="entry name" value="BACTERIAL HEMOLYSIN-LIKE PROTEIN"/>
    <property type="match status" value="1"/>
</dbReference>
<accession>A0A916T733</accession>
<comment type="similarity">
    <text evidence="2">Belongs to the TlyA family.</text>
</comment>
<evidence type="ECO:0000313" key="6">
    <source>
        <dbReference type="Proteomes" id="UP000636793"/>
    </source>
</evidence>
<keyword evidence="1 3" id="KW-0694">RNA-binding</keyword>
<dbReference type="InterPro" id="IPR036986">
    <property type="entry name" value="S4_RNA-bd_sf"/>
</dbReference>
<dbReference type="GO" id="GO:0008168">
    <property type="term" value="F:methyltransferase activity"/>
    <property type="evidence" value="ECO:0007669"/>
    <property type="project" value="InterPro"/>
</dbReference>
<reference evidence="5" key="2">
    <citation type="submission" date="2020-09" db="EMBL/GenBank/DDBJ databases">
        <authorList>
            <person name="Sun Q."/>
            <person name="Zhou Y."/>
        </authorList>
    </citation>
    <scope>NUCLEOTIDE SEQUENCE</scope>
    <source>
        <strain evidence="5">CGMCC 1.15085</strain>
    </source>
</reference>
<dbReference type="InterPro" id="IPR004538">
    <property type="entry name" value="Hemolysin_A/TlyA"/>
</dbReference>
<evidence type="ECO:0000259" key="4">
    <source>
        <dbReference type="SMART" id="SM00363"/>
    </source>
</evidence>
<dbReference type="EMBL" id="BMHI01000004">
    <property type="protein sequence ID" value="GGB32718.1"/>
    <property type="molecule type" value="Genomic_DNA"/>
</dbReference>